<evidence type="ECO:0000313" key="1">
    <source>
        <dbReference type="EMBL" id="TDF74537.1"/>
    </source>
</evidence>
<reference evidence="1" key="1">
    <citation type="submission" date="2019-03" db="EMBL/GenBank/DDBJ databases">
        <title>Candidatus Syntrophosphaera thermopropionivorans: a novel player in syntrophic propionate oxidation during anaerobic digestion.</title>
        <authorList>
            <person name="Dyksma S."/>
        </authorList>
    </citation>
    <scope>NUCLEOTIDE SEQUENCE</scope>
    <source>
        <strain evidence="1">W5</strain>
    </source>
</reference>
<comment type="caution">
    <text evidence="1">The sequence shown here is derived from an EMBL/GenBank/DDBJ whole genome shotgun (WGS) entry which is preliminary data.</text>
</comment>
<sequence length="732" mass="79717">MNKYLLLLLLLPVMIFAQPWQQDNAIFNPSGIPSLPFSQPRFVDLDADGDMDFFLGNTNSAPLYICNIGTATSPHFVIGDNLLANISFIDAELAVCADMNADGKLDLITGGYTGLHLFLNTGTIQSPVYTEQLGYFSTLEVGNNPVPDVADVDGDGDLDLVVGLSEDGAVRVYFNTGTASNGIFQEESMQLIGDVGLYAYPVFCDLDNDGDQDILCGRDAHGFVYYQNNGTISSPLWENNSALFSGLGNSTYWNSPDLVDLDGDGDFDLIFGTADGPLKYYVNNGTPSSPQWQENTNLFGGVIDAGGASSPVLFDFDGDGDLDLICGTQLGDIKFYKNIGNPYAPAWQEDSSYFSSIDHSIYSAITLGDVDADGLPDAIVGDLSGNLYFHKNTGTGFIQVNNVLPPISVGGWSVPRLIDMDSDGDLDLAVGNEAGNIYYYQNNGSPELPQWTLVSGFFGNIDVGSDCSPTFGDLDENGRLDLLAGDLFGSLHCYLYQNHNWVNNTELFAGIETNQNAAPALADLDHDGDLDLVLGDYDGTFKFYRNLKYSPAVLNPPLNLLANTDEPVTISWEEPQGSTSPLEHYNIYLDNEFVDSTTFTFYSFFNWDFTVAHIVKVTAQYVAGESVPAIIEIPATPLNDEYQSIGIISIYPNPVTDITNINLTLKSEDKATVSIYNLKGQQIIGWEVVSKGNHNLIWNGKDKQGKPVANGIYLLNVKTPQNTITRKISLIK</sequence>
<keyword evidence="2" id="KW-1185">Reference proteome</keyword>
<evidence type="ECO:0000313" key="2">
    <source>
        <dbReference type="Proteomes" id="UP000294588"/>
    </source>
</evidence>
<gene>
    <name evidence="1" type="ORF">E0946_00165</name>
</gene>
<protein>
    <submittedName>
        <fullName evidence="1">T9SS type A sorting domain-containing protein</fullName>
    </submittedName>
</protein>
<dbReference type="Proteomes" id="UP000294588">
    <property type="component" value="Unassembled WGS sequence"/>
</dbReference>
<accession>A0AC61QKP9</accession>
<organism evidence="1 2">
    <name type="scientific">Candidatus Syntrophosphaera thermopropionivorans</name>
    <dbReference type="NCBI Taxonomy" id="2593015"/>
    <lineage>
        <taxon>Bacteria</taxon>
        <taxon>Pseudomonadati</taxon>
        <taxon>Candidatus Cloacimonadota</taxon>
        <taxon>Candidatus Cloacimonadia</taxon>
        <taxon>Candidatus Cloacimonadales</taxon>
        <taxon>Candidatus Cloacimonadaceae</taxon>
        <taxon>Candidatus Syntrophosphaera</taxon>
    </lineage>
</organism>
<name>A0AC61QKP9_9BACT</name>
<proteinExistence type="predicted"/>
<dbReference type="EMBL" id="SMOG01000001">
    <property type="protein sequence ID" value="TDF74537.1"/>
    <property type="molecule type" value="Genomic_DNA"/>
</dbReference>